<accession>A0A0W8G4M4</accession>
<name>A0A0W8G4M4_9ZZZZ</name>
<organism evidence="1">
    <name type="scientific">hydrocarbon metagenome</name>
    <dbReference type="NCBI Taxonomy" id="938273"/>
    <lineage>
        <taxon>unclassified sequences</taxon>
        <taxon>metagenomes</taxon>
        <taxon>ecological metagenomes</taxon>
    </lineage>
</organism>
<dbReference type="EMBL" id="LNQE01000328">
    <property type="protein sequence ID" value="KUG27443.1"/>
    <property type="molecule type" value="Genomic_DNA"/>
</dbReference>
<evidence type="ECO:0000313" key="1">
    <source>
        <dbReference type="EMBL" id="KUG27443.1"/>
    </source>
</evidence>
<protein>
    <submittedName>
        <fullName evidence="1">Uncharacterized protein</fullName>
    </submittedName>
</protein>
<comment type="caution">
    <text evidence="1">The sequence shown here is derived from an EMBL/GenBank/DDBJ whole genome shotgun (WGS) entry which is preliminary data.</text>
</comment>
<dbReference type="AlphaFoldDB" id="A0A0W8G4M4"/>
<gene>
    <name evidence="1" type="ORF">ASZ90_002703</name>
</gene>
<proteinExistence type="predicted"/>
<reference evidence="1" key="1">
    <citation type="journal article" date="2015" name="Proc. Natl. Acad. Sci. U.S.A.">
        <title>Networks of energetic and metabolic interactions define dynamics in microbial communities.</title>
        <authorList>
            <person name="Embree M."/>
            <person name="Liu J.K."/>
            <person name="Al-Bassam M.M."/>
            <person name="Zengler K."/>
        </authorList>
    </citation>
    <scope>NUCLEOTIDE SEQUENCE</scope>
</reference>
<sequence length="41" mass="4451">MDAGVMLGVSDSTKLYVRYSGGFFGQGTQTQAGAVRVRYEF</sequence>